<keyword evidence="3" id="KW-1185">Reference proteome</keyword>
<dbReference type="InterPro" id="IPR000477">
    <property type="entry name" value="RT_dom"/>
</dbReference>
<dbReference type="SUPFAM" id="SSF56672">
    <property type="entry name" value="DNA/RNA polymerases"/>
    <property type="match status" value="1"/>
</dbReference>
<dbReference type="PANTHER" id="PTHR33481:SF1">
    <property type="entry name" value="ENDONUCLEASE_EXONUCLEASE_PHOSPHATASE DOMAIN-CONTAINING PROTEIN-RELATED"/>
    <property type="match status" value="1"/>
</dbReference>
<dbReference type="EMBL" id="WIXP02000005">
    <property type="protein sequence ID" value="KAF6210306.1"/>
    <property type="molecule type" value="Genomic_DNA"/>
</dbReference>
<evidence type="ECO:0000259" key="1">
    <source>
        <dbReference type="PROSITE" id="PS50878"/>
    </source>
</evidence>
<dbReference type="PANTHER" id="PTHR33481">
    <property type="entry name" value="REVERSE TRANSCRIPTASE"/>
    <property type="match status" value="1"/>
</dbReference>
<evidence type="ECO:0000313" key="2">
    <source>
        <dbReference type="EMBL" id="KAF6210306.1"/>
    </source>
</evidence>
<dbReference type="AlphaFoldDB" id="A0A8S9XQH8"/>
<dbReference type="GO" id="GO:0071897">
    <property type="term" value="P:DNA biosynthetic process"/>
    <property type="evidence" value="ECO:0007669"/>
    <property type="project" value="UniProtKB-ARBA"/>
</dbReference>
<dbReference type="Proteomes" id="UP000466442">
    <property type="component" value="Linkage Group LG5"/>
</dbReference>
<dbReference type="CDD" id="cd01650">
    <property type="entry name" value="RT_nLTR_like"/>
    <property type="match status" value="1"/>
</dbReference>
<accession>A0A8S9XQH8</accession>
<dbReference type="Pfam" id="PF00078">
    <property type="entry name" value="RVT_1"/>
    <property type="match status" value="1"/>
</dbReference>
<sequence length="352" mass="40243">MIRARLMWWLENKQLLPPSQFGFRSNRSTLDAISHLVCDVQLGLTDNKTTLGLFLDVTSAYDNVDMDILYQKLINKGIGASAANNIVQLFCERSIFLRVDGELVGQRMMWRGLPQGSILSPILYVIYVSELDLVIPEGVKLLQYADDLCIYTTSRDPSTCRELLDEALLGVNDHLGSLGLRIAPHKSILCPFSRRRHSPFTEEVEIGGMLIPVARAVKFLGIHLTSKLDWSRHVNEILIKRNPWFYKVREAKPKSFYRNITRLRTGHGRTNSRIHLFDPLTLPACPHCPEDAETMTHIILECPQYEADRNYLLSSIPRDVTSPFNLDTLIAEEKLEVYECIDDFLDKIERSL</sequence>
<dbReference type="Gene3D" id="3.30.70.270">
    <property type="match status" value="1"/>
</dbReference>
<comment type="caution">
    <text evidence="2">The sequence shown here is derived from an EMBL/GenBank/DDBJ whole genome shotgun (WGS) entry which is preliminary data.</text>
</comment>
<evidence type="ECO:0000313" key="3">
    <source>
        <dbReference type="Proteomes" id="UP000466442"/>
    </source>
</evidence>
<dbReference type="PROSITE" id="PS50878">
    <property type="entry name" value="RT_POL"/>
    <property type="match status" value="1"/>
</dbReference>
<name>A0A8S9XQH8_APOLU</name>
<dbReference type="InterPro" id="IPR043502">
    <property type="entry name" value="DNA/RNA_pol_sf"/>
</dbReference>
<dbReference type="OrthoDB" id="6631054at2759"/>
<protein>
    <recommendedName>
        <fullName evidence="1">Reverse transcriptase domain-containing protein</fullName>
    </recommendedName>
</protein>
<dbReference type="InterPro" id="IPR043128">
    <property type="entry name" value="Rev_trsase/Diguanyl_cyclase"/>
</dbReference>
<proteinExistence type="predicted"/>
<reference evidence="2" key="1">
    <citation type="journal article" date="2021" name="Mol. Ecol. Resour.">
        <title>Apolygus lucorum genome provides insights into omnivorousness and mesophyll feeding.</title>
        <authorList>
            <person name="Liu Y."/>
            <person name="Liu H."/>
            <person name="Wang H."/>
            <person name="Huang T."/>
            <person name="Liu B."/>
            <person name="Yang B."/>
            <person name="Yin L."/>
            <person name="Li B."/>
            <person name="Zhang Y."/>
            <person name="Zhang S."/>
            <person name="Jiang F."/>
            <person name="Zhang X."/>
            <person name="Ren Y."/>
            <person name="Wang B."/>
            <person name="Wang S."/>
            <person name="Lu Y."/>
            <person name="Wu K."/>
            <person name="Fan W."/>
            <person name="Wang G."/>
        </authorList>
    </citation>
    <scope>NUCLEOTIDE SEQUENCE</scope>
    <source>
        <strain evidence="2">12Hb</strain>
    </source>
</reference>
<gene>
    <name evidence="2" type="ORF">GE061_013410</name>
</gene>
<feature type="domain" description="Reverse transcriptase" evidence="1">
    <location>
        <begin position="1"/>
        <end position="224"/>
    </location>
</feature>
<organism evidence="2 3">
    <name type="scientific">Apolygus lucorum</name>
    <name type="common">Small green plant bug</name>
    <name type="synonym">Lygocoris lucorum</name>
    <dbReference type="NCBI Taxonomy" id="248454"/>
    <lineage>
        <taxon>Eukaryota</taxon>
        <taxon>Metazoa</taxon>
        <taxon>Ecdysozoa</taxon>
        <taxon>Arthropoda</taxon>
        <taxon>Hexapoda</taxon>
        <taxon>Insecta</taxon>
        <taxon>Pterygota</taxon>
        <taxon>Neoptera</taxon>
        <taxon>Paraneoptera</taxon>
        <taxon>Hemiptera</taxon>
        <taxon>Heteroptera</taxon>
        <taxon>Panheteroptera</taxon>
        <taxon>Cimicomorpha</taxon>
        <taxon>Miridae</taxon>
        <taxon>Mirini</taxon>
        <taxon>Apolygus</taxon>
    </lineage>
</organism>